<evidence type="ECO:0000313" key="3">
    <source>
        <dbReference type="Proteomes" id="UP000317977"/>
    </source>
</evidence>
<protein>
    <recommendedName>
        <fullName evidence="1">SLA1 homology domain-containing protein</fullName>
    </recommendedName>
</protein>
<dbReference type="GO" id="GO:0042802">
    <property type="term" value="F:identical protein binding"/>
    <property type="evidence" value="ECO:0007669"/>
    <property type="project" value="InterPro"/>
</dbReference>
<sequence length="528" mass="57228">MSPSLRQKNDTLARAVAWTTISVASFFTGAAQGQQDERIWVDAGGTYSVQATLIDWTGDSVVLLRSDGGEVRLSLSQLSEQDKVYVAERKVTGSALNKLRGGPPVAPTIDPLPPLTLPTADELGDPADTPGSPMAMDGTVQSVKLDSLPKSLPADRSLFEVGLTARRIAIPRVDFNTTVSEPRAITMSGYEDKQTIALAMSVSHHIRLPGEKTRQELVAFDILNQRVSVPMQHSETIRLLDHRMDTGKSLVLVGFNSLGRGGDLAVVDGWTGGSLELSRRRPVSGKADPGAMHQLRFAKWIDDEHVLAIIDQSLGLWNIVSGKQLYRVDGIESRSMPALSGGGRYLAIPYEGGVDLMATETGESLGRIKVEKQVPGVAFSPQGDMLAIATTRRVRAWDLPSAALAGDVRSLNSLGLGTPLWIDHDLLLTDDGTLVSLHRGVPIWRYDVAGTQRQSFGKHIAIFRKTPLTEMTVVSIPHPAARQMIQRIDASPSPIQPDKWRVLGRSGWGSGGWVDRDVQIGGLTNSRR</sequence>
<accession>A0A5C6EIK4</accession>
<keyword evidence="3" id="KW-1185">Reference proteome</keyword>
<dbReference type="InterPro" id="IPR007131">
    <property type="entry name" value="SHD1"/>
</dbReference>
<dbReference type="EMBL" id="SJPX01000004">
    <property type="protein sequence ID" value="TWU49573.1"/>
    <property type="molecule type" value="Genomic_DNA"/>
</dbReference>
<dbReference type="GO" id="GO:0043130">
    <property type="term" value="F:ubiquitin binding"/>
    <property type="evidence" value="ECO:0007669"/>
    <property type="project" value="InterPro"/>
</dbReference>
<dbReference type="InterPro" id="IPR015943">
    <property type="entry name" value="WD40/YVTN_repeat-like_dom_sf"/>
</dbReference>
<comment type="caution">
    <text evidence="2">The sequence shown here is derived from an EMBL/GenBank/DDBJ whole genome shotgun (WGS) entry which is preliminary data.</text>
</comment>
<dbReference type="Gene3D" id="2.30.30.700">
    <property type="entry name" value="SLA1 homology domain 1"/>
    <property type="match status" value="1"/>
</dbReference>
<dbReference type="SUPFAM" id="SSF50969">
    <property type="entry name" value="YVTN repeat-like/Quinoprotein amine dehydrogenase"/>
    <property type="match status" value="1"/>
</dbReference>
<dbReference type="InterPro" id="IPR011044">
    <property type="entry name" value="Quino_amine_DH_bsu"/>
</dbReference>
<dbReference type="Proteomes" id="UP000317977">
    <property type="component" value="Unassembled WGS sequence"/>
</dbReference>
<organism evidence="2 3">
    <name type="scientific">Rubripirellula reticaptiva</name>
    <dbReference type="NCBI Taxonomy" id="2528013"/>
    <lineage>
        <taxon>Bacteria</taxon>
        <taxon>Pseudomonadati</taxon>
        <taxon>Planctomycetota</taxon>
        <taxon>Planctomycetia</taxon>
        <taxon>Pirellulales</taxon>
        <taxon>Pirellulaceae</taxon>
        <taxon>Rubripirellula</taxon>
    </lineage>
</organism>
<proteinExistence type="predicted"/>
<dbReference type="OrthoDB" id="291762at2"/>
<gene>
    <name evidence="2" type="ORF">Poly59_41900</name>
</gene>
<reference evidence="2 3" key="1">
    <citation type="submission" date="2019-02" db="EMBL/GenBank/DDBJ databases">
        <title>Deep-cultivation of Planctomycetes and their phenomic and genomic characterization uncovers novel biology.</title>
        <authorList>
            <person name="Wiegand S."/>
            <person name="Jogler M."/>
            <person name="Boedeker C."/>
            <person name="Pinto D."/>
            <person name="Vollmers J."/>
            <person name="Rivas-Marin E."/>
            <person name="Kohn T."/>
            <person name="Peeters S.H."/>
            <person name="Heuer A."/>
            <person name="Rast P."/>
            <person name="Oberbeckmann S."/>
            <person name="Bunk B."/>
            <person name="Jeske O."/>
            <person name="Meyerdierks A."/>
            <person name="Storesund J.E."/>
            <person name="Kallscheuer N."/>
            <person name="Luecker S."/>
            <person name="Lage O.M."/>
            <person name="Pohl T."/>
            <person name="Merkel B.J."/>
            <person name="Hornburger P."/>
            <person name="Mueller R.-W."/>
            <person name="Bruemmer F."/>
            <person name="Labrenz M."/>
            <person name="Spormann A.M."/>
            <person name="Op Den Camp H."/>
            <person name="Overmann J."/>
            <person name="Amann R."/>
            <person name="Jetten M.S.M."/>
            <person name="Mascher T."/>
            <person name="Medema M.H."/>
            <person name="Devos D.P."/>
            <person name="Kaster A.-K."/>
            <person name="Ovreas L."/>
            <person name="Rohde M."/>
            <person name="Galperin M.Y."/>
            <person name="Jogler C."/>
        </authorList>
    </citation>
    <scope>NUCLEOTIDE SEQUENCE [LARGE SCALE GENOMIC DNA]</scope>
    <source>
        <strain evidence="2 3">Poly59</strain>
    </source>
</reference>
<dbReference type="Gene3D" id="2.130.10.10">
    <property type="entry name" value="YVTN repeat-like/Quinoprotein amine dehydrogenase"/>
    <property type="match status" value="1"/>
</dbReference>
<dbReference type="GO" id="GO:0030674">
    <property type="term" value="F:protein-macromolecule adaptor activity"/>
    <property type="evidence" value="ECO:0007669"/>
    <property type="project" value="InterPro"/>
</dbReference>
<dbReference type="GO" id="GO:0008092">
    <property type="term" value="F:cytoskeletal protein binding"/>
    <property type="evidence" value="ECO:0007669"/>
    <property type="project" value="InterPro"/>
</dbReference>
<evidence type="ECO:0000259" key="1">
    <source>
        <dbReference type="Pfam" id="PF03983"/>
    </source>
</evidence>
<dbReference type="AlphaFoldDB" id="A0A5C6EIK4"/>
<dbReference type="RefSeq" id="WP_146535809.1">
    <property type="nucleotide sequence ID" value="NZ_SJPX01000004.1"/>
</dbReference>
<evidence type="ECO:0000313" key="2">
    <source>
        <dbReference type="EMBL" id="TWU49573.1"/>
    </source>
</evidence>
<dbReference type="Pfam" id="PF03983">
    <property type="entry name" value="SHD1"/>
    <property type="match status" value="1"/>
</dbReference>
<name>A0A5C6EIK4_9BACT</name>
<feature type="domain" description="SLA1 homology" evidence="1">
    <location>
        <begin position="37"/>
        <end position="88"/>
    </location>
</feature>